<dbReference type="AlphaFoldDB" id="A0A101M3G3"/>
<keyword evidence="3" id="KW-0496">Mitochondrion</keyword>
<gene>
    <name evidence="3" type="ORF">ABT39_MTgene42</name>
</gene>
<geneLocation type="mitochondrion" evidence="3"/>
<keyword evidence="2" id="KW-0812">Transmembrane</keyword>
<sequence length="72" mass="8157">MANLSRVSKRTLDGGRHRKMFKPPPRVSLSCEDRVLTLTIHMVRNNYLFLLLLFLILFFFPTPLPSGIGVGG</sequence>
<dbReference type="EMBL" id="LKAM01000001">
    <property type="protein sequence ID" value="KUM50199.1"/>
    <property type="molecule type" value="Genomic_DNA"/>
</dbReference>
<name>A0A101M3G3_PICGL</name>
<reference evidence="3" key="1">
    <citation type="journal article" date="2015" name="Genome Biol. Evol.">
        <title>Organellar Genomes of White Spruce (Picea glauca): Assembly and Annotation.</title>
        <authorList>
            <person name="Jackman S.D."/>
            <person name="Warren R.L."/>
            <person name="Gibb E.A."/>
            <person name="Vandervalk B.P."/>
            <person name="Mohamadi H."/>
            <person name="Chu J."/>
            <person name="Raymond A."/>
            <person name="Pleasance S."/>
            <person name="Coope R."/>
            <person name="Wildung M.R."/>
            <person name="Ritland C.E."/>
            <person name="Bousquet J."/>
            <person name="Jones S.J."/>
            <person name="Bohlmann J."/>
            <person name="Birol I."/>
        </authorList>
    </citation>
    <scope>NUCLEOTIDE SEQUENCE [LARGE SCALE GENOMIC DNA]</scope>
    <source>
        <tissue evidence="3">Flushing bud</tissue>
    </source>
</reference>
<evidence type="ECO:0000256" key="2">
    <source>
        <dbReference type="SAM" id="Phobius"/>
    </source>
</evidence>
<comment type="caution">
    <text evidence="3">The sequence shown here is derived from an EMBL/GenBank/DDBJ whole genome shotgun (WGS) entry which is preliminary data.</text>
</comment>
<organism evidence="3">
    <name type="scientific">Picea glauca</name>
    <name type="common">White spruce</name>
    <name type="synonym">Pinus glauca</name>
    <dbReference type="NCBI Taxonomy" id="3330"/>
    <lineage>
        <taxon>Eukaryota</taxon>
        <taxon>Viridiplantae</taxon>
        <taxon>Streptophyta</taxon>
        <taxon>Embryophyta</taxon>
        <taxon>Tracheophyta</taxon>
        <taxon>Spermatophyta</taxon>
        <taxon>Pinopsida</taxon>
        <taxon>Pinidae</taxon>
        <taxon>Conifers I</taxon>
        <taxon>Pinales</taxon>
        <taxon>Pinaceae</taxon>
        <taxon>Picea</taxon>
    </lineage>
</organism>
<evidence type="ECO:0000313" key="3">
    <source>
        <dbReference type="EMBL" id="KUM50199.1"/>
    </source>
</evidence>
<keyword evidence="2" id="KW-1133">Transmembrane helix</keyword>
<keyword evidence="2" id="KW-0472">Membrane</keyword>
<feature type="transmembrane region" description="Helical" evidence="2">
    <location>
        <begin position="47"/>
        <end position="64"/>
    </location>
</feature>
<evidence type="ECO:0008006" key="4">
    <source>
        <dbReference type="Google" id="ProtNLM"/>
    </source>
</evidence>
<feature type="region of interest" description="Disordered" evidence="1">
    <location>
        <begin position="1"/>
        <end position="22"/>
    </location>
</feature>
<proteinExistence type="predicted"/>
<accession>A0A101M3G3</accession>
<evidence type="ECO:0000256" key="1">
    <source>
        <dbReference type="SAM" id="MobiDB-lite"/>
    </source>
</evidence>
<protein>
    <recommendedName>
        <fullName evidence="4">Transmembrane protein</fullName>
    </recommendedName>
</protein>